<evidence type="ECO:0000256" key="2">
    <source>
        <dbReference type="ARBA" id="ARBA00022692"/>
    </source>
</evidence>
<comment type="caution">
    <text evidence="7">The sequence shown here is derived from an EMBL/GenBank/DDBJ whole genome shotgun (WGS) entry which is preliminary data.</text>
</comment>
<sequence length="583" mass="61878">MTDHRPAWERHLPGIGVLRRYRRGWIRGDVIAGVTLTAYLIPQAMSYAVIAGLPAVVGLWAALAPMLIYFVLGSSWKLSVGPESATSLMSAAGVGALVGAAGGPERYAEVAALMAIAVGIVCVLGFFARLGFLSSLLSRPVLIGYLIGIAVLMIVSQLGPATRLEVEGEGTWGQLRSFVDQIDRVHVPSLLLSGTVLGLLLLMKWLAPKAPGSLVALLVAGAAVAFLGLERLGLEMIGDVPRGLPEPRLPRLGDLDVWGLLPYAVGIAIVGFSGNILAGRAFATGRSGEVIDANQELLALGAANVANGFLQGFPVSSSRSRTVIADAAGSRTQVHSLVVIVLVVLVLLFAGPVLEFLPMAALSALVIYAATQLIDVAEILRIARYRRSEILITSATAVAVAALGVLPGIGVAVALSILDLLRRITRPNAGVLGYVDDIPGMHSLDDYPDATLVQGLVVFRFDSPVFFANADSFVSRALEAVEDSDQPVEWFLLNSEANTDFDLTAVDAAEELRARLEERGIRFAMARVKQASLRQLSPAGFVDRVGEENIFPTLPAAVREYARRYREVHGHLPEGVPASVLES</sequence>
<protein>
    <submittedName>
        <fullName evidence="7">High affinity sulfate transporter 1</fullName>
    </submittedName>
</protein>
<dbReference type="PROSITE" id="PS50801">
    <property type="entry name" value="STAS"/>
    <property type="match status" value="1"/>
</dbReference>
<proteinExistence type="predicted"/>
<dbReference type="Pfam" id="PF01740">
    <property type="entry name" value="STAS"/>
    <property type="match status" value="1"/>
</dbReference>
<feature type="transmembrane region" description="Helical" evidence="5">
    <location>
        <begin position="392"/>
        <end position="418"/>
    </location>
</feature>
<dbReference type="InterPro" id="IPR011547">
    <property type="entry name" value="SLC26A/SulP_dom"/>
</dbReference>
<evidence type="ECO:0000313" key="7">
    <source>
        <dbReference type="EMBL" id="MDR7328959.1"/>
    </source>
</evidence>
<keyword evidence="8" id="KW-1185">Reference proteome</keyword>
<feature type="transmembrane region" description="Helical" evidence="5">
    <location>
        <begin position="360"/>
        <end position="380"/>
    </location>
</feature>
<accession>A0ABU1ZVK3</accession>
<gene>
    <name evidence="7" type="ORF">J2S39_000635</name>
</gene>
<dbReference type="InterPro" id="IPR001902">
    <property type="entry name" value="SLC26A/SulP_fam"/>
</dbReference>
<dbReference type="RefSeq" id="WP_290197944.1">
    <property type="nucleotide sequence ID" value="NZ_CP047654.1"/>
</dbReference>
<feature type="transmembrane region" description="Helical" evidence="5">
    <location>
        <begin position="257"/>
        <end position="278"/>
    </location>
</feature>
<dbReference type="SUPFAM" id="SSF52091">
    <property type="entry name" value="SpoIIaa-like"/>
    <property type="match status" value="1"/>
</dbReference>
<dbReference type="Pfam" id="PF00916">
    <property type="entry name" value="Sulfate_transp"/>
    <property type="match status" value="1"/>
</dbReference>
<dbReference type="CDD" id="cd07042">
    <property type="entry name" value="STAS_SulP_like_sulfate_transporter"/>
    <property type="match status" value="1"/>
</dbReference>
<evidence type="ECO:0000313" key="8">
    <source>
        <dbReference type="Proteomes" id="UP001180840"/>
    </source>
</evidence>
<evidence type="ECO:0000256" key="3">
    <source>
        <dbReference type="ARBA" id="ARBA00022989"/>
    </source>
</evidence>
<feature type="transmembrane region" description="Helical" evidence="5">
    <location>
        <begin position="185"/>
        <end position="202"/>
    </location>
</feature>
<evidence type="ECO:0000259" key="6">
    <source>
        <dbReference type="PROSITE" id="PS50801"/>
    </source>
</evidence>
<reference evidence="7" key="1">
    <citation type="submission" date="2023-07" db="EMBL/GenBank/DDBJ databases">
        <title>Sequencing the genomes of 1000 actinobacteria strains.</title>
        <authorList>
            <person name="Klenk H.-P."/>
        </authorList>
    </citation>
    <scope>NUCLEOTIDE SEQUENCE</scope>
    <source>
        <strain evidence="7">DSM 107476</strain>
    </source>
</reference>
<dbReference type="InterPro" id="IPR002645">
    <property type="entry name" value="STAS_dom"/>
</dbReference>
<dbReference type="PANTHER" id="PTHR11814">
    <property type="entry name" value="SULFATE TRANSPORTER"/>
    <property type="match status" value="1"/>
</dbReference>
<keyword evidence="2 5" id="KW-0812">Transmembrane</keyword>
<keyword evidence="4 5" id="KW-0472">Membrane</keyword>
<dbReference type="Gene3D" id="3.30.750.24">
    <property type="entry name" value="STAS domain"/>
    <property type="match status" value="1"/>
</dbReference>
<feature type="domain" description="STAS" evidence="6">
    <location>
        <begin position="446"/>
        <end position="561"/>
    </location>
</feature>
<keyword evidence="3 5" id="KW-1133">Transmembrane helix</keyword>
<evidence type="ECO:0000256" key="4">
    <source>
        <dbReference type="ARBA" id="ARBA00023136"/>
    </source>
</evidence>
<feature type="transmembrane region" description="Helical" evidence="5">
    <location>
        <begin position="334"/>
        <end position="354"/>
    </location>
</feature>
<dbReference type="Proteomes" id="UP001180840">
    <property type="component" value="Unassembled WGS sequence"/>
</dbReference>
<feature type="transmembrane region" description="Helical" evidence="5">
    <location>
        <begin position="84"/>
        <end position="104"/>
    </location>
</feature>
<dbReference type="NCBIfam" id="TIGR00815">
    <property type="entry name" value="sulP"/>
    <property type="match status" value="1"/>
</dbReference>
<feature type="transmembrane region" description="Helical" evidence="5">
    <location>
        <begin position="214"/>
        <end position="237"/>
    </location>
</feature>
<feature type="transmembrane region" description="Helical" evidence="5">
    <location>
        <begin position="24"/>
        <end position="41"/>
    </location>
</feature>
<dbReference type="EMBL" id="JAVDXZ010000001">
    <property type="protein sequence ID" value="MDR7328959.1"/>
    <property type="molecule type" value="Genomic_DNA"/>
</dbReference>
<feature type="transmembrane region" description="Helical" evidence="5">
    <location>
        <begin position="142"/>
        <end position="159"/>
    </location>
</feature>
<evidence type="ECO:0000256" key="1">
    <source>
        <dbReference type="ARBA" id="ARBA00004141"/>
    </source>
</evidence>
<comment type="subcellular location">
    <subcellularLocation>
        <location evidence="1">Membrane</location>
        <topology evidence="1">Multi-pass membrane protein</topology>
    </subcellularLocation>
</comment>
<name>A0ABU1ZVK3_9CORY</name>
<feature type="transmembrane region" description="Helical" evidence="5">
    <location>
        <begin position="110"/>
        <end position="130"/>
    </location>
</feature>
<dbReference type="InterPro" id="IPR036513">
    <property type="entry name" value="STAS_dom_sf"/>
</dbReference>
<evidence type="ECO:0000256" key="5">
    <source>
        <dbReference type="SAM" id="Phobius"/>
    </source>
</evidence>
<feature type="transmembrane region" description="Helical" evidence="5">
    <location>
        <begin position="47"/>
        <end position="72"/>
    </location>
</feature>
<organism evidence="7 8">
    <name type="scientific">Corynebacterium guangdongense</name>
    <dbReference type="NCBI Taxonomy" id="1783348"/>
    <lineage>
        <taxon>Bacteria</taxon>
        <taxon>Bacillati</taxon>
        <taxon>Actinomycetota</taxon>
        <taxon>Actinomycetes</taxon>
        <taxon>Mycobacteriales</taxon>
        <taxon>Corynebacteriaceae</taxon>
        <taxon>Corynebacterium</taxon>
    </lineage>
</organism>